<feature type="signal peptide" evidence="2">
    <location>
        <begin position="1"/>
        <end position="18"/>
    </location>
</feature>
<evidence type="ECO:0000259" key="3">
    <source>
        <dbReference type="PROSITE" id="PS50106"/>
    </source>
</evidence>
<dbReference type="OrthoDB" id="9127672at2"/>
<feature type="chain" id="PRO_5015306058" description="PDZ domain-containing protein" evidence="2">
    <location>
        <begin position="19"/>
        <end position="245"/>
    </location>
</feature>
<dbReference type="InterPro" id="IPR036034">
    <property type="entry name" value="PDZ_sf"/>
</dbReference>
<feature type="domain" description="PDZ" evidence="3">
    <location>
        <begin position="159"/>
        <end position="208"/>
    </location>
</feature>
<accession>A0A2R5F7L1</accession>
<dbReference type="Gene3D" id="2.30.42.10">
    <property type="match status" value="1"/>
</dbReference>
<dbReference type="Pfam" id="PF17820">
    <property type="entry name" value="PDZ_6"/>
    <property type="match status" value="1"/>
</dbReference>
<protein>
    <recommendedName>
        <fullName evidence="3">PDZ domain-containing protein</fullName>
    </recommendedName>
</protein>
<comment type="caution">
    <text evidence="4">The sequence shown here is derived from an EMBL/GenBank/DDBJ whole genome shotgun (WGS) entry which is preliminary data.</text>
</comment>
<dbReference type="PROSITE" id="PS51257">
    <property type="entry name" value="PROKAR_LIPOPROTEIN"/>
    <property type="match status" value="1"/>
</dbReference>
<keyword evidence="5" id="KW-1185">Reference proteome</keyword>
<evidence type="ECO:0000313" key="5">
    <source>
        <dbReference type="Proteomes" id="UP000245081"/>
    </source>
</evidence>
<feature type="region of interest" description="Disordered" evidence="1">
    <location>
        <begin position="113"/>
        <end position="135"/>
    </location>
</feature>
<dbReference type="RefSeq" id="WP_109015368.1">
    <property type="nucleotide sequence ID" value="NZ_BDOQ01000006.1"/>
</dbReference>
<gene>
    <name evidence="4" type="ORF">NMK_1741</name>
</gene>
<feature type="compositionally biased region" description="Low complexity" evidence="1">
    <location>
        <begin position="116"/>
        <end position="125"/>
    </location>
</feature>
<dbReference type="EMBL" id="BDOQ01000006">
    <property type="protein sequence ID" value="GBG14177.1"/>
    <property type="molecule type" value="Genomic_DNA"/>
</dbReference>
<dbReference type="InterPro" id="IPR001478">
    <property type="entry name" value="PDZ"/>
</dbReference>
<dbReference type="SMART" id="SM00228">
    <property type="entry name" value="PDZ"/>
    <property type="match status" value="1"/>
</dbReference>
<proteinExistence type="predicted"/>
<dbReference type="InterPro" id="IPR041489">
    <property type="entry name" value="PDZ_6"/>
</dbReference>
<dbReference type="AlphaFoldDB" id="A0A2R5F7L1"/>
<dbReference type="PROSITE" id="PS50106">
    <property type="entry name" value="PDZ"/>
    <property type="match status" value="1"/>
</dbReference>
<dbReference type="Proteomes" id="UP000245081">
    <property type="component" value="Unassembled WGS sequence"/>
</dbReference>
<keyword evidence="2" id="KW-0732">Signal</keyword>
<name>A0A2R5F7L1_9PROT</name>
<sequence>MRLLPLLLVLLTVGCATTKTPMEAPPAQANLYAKFYRAYVKTPPNRTGMPPRIYRGQDQESDYRRLLEDGYDILGYSSFVGGDVPSDQALEQAKTLNADIVLVYSQHANIKPVGLPSKPKSKSAPTSEDDGRNGRLITAQAPQYEYFASYWTRLPPPILGLHVKEPAANEAVAGLPVVAVIKNSPAAEAEIQAGDTLLRIGDTDMRNVDALTRATRRYAGQQVEVVFAHEADTRHKTIVLNTKSD</sequence>
<evidence type="ECO:0000256" key="2">
    <source>
        <dbReference type="SAM" id="SignalP"/>
    </source>
</evidence>
<evidence type="ECO:0000313" key="4">
    <source>
        <dbReference type="EMBL" id="GBG14177.1"/>
    </source>
</evidence>
<organism evidence="4 5">
    <name type="scientific">Novimethylophilus kurashikiensis</name>
    <dbReference type="NCBI Taxonomy" id="1825523"/>
    <lineage>
        <taxon>Bacteria</taxon>
        <taxon>Pseudomonadati</taxon>
        <taxon>Pseudomonadota</taxon>
        <taxon>Betaproteobacteria</taxon>
        <taxon>Nitrosomonadales</taxon>
        <taxon>Methylophilaceae</taxon>
        <taxon>Novimethylophilus</taxon>
    </lineage>
</organism>
<reference evidence="4 5" key="1">
    <citation type="journal article" date="2018" name="Environ. Microbiol.">
        <title>Isolation and genomic characterization of Novimethylophilus kurashikiensis gen. nov. sp. nov., a new lanthanide-dependent methylotrophic species of Methylophilaceae.</title>
        <authorList>
            <person name="Lv H."/>
            <person name="Sahin N."/>
            <person name="Tani A."/>
        </authorList>
    </citation>
    <scope>NUCLEOTIDE SEQUENCE [LARGE SCALE GENOMIC DNA]</scope>
    <source>
        <strain evidence="4 5">La2-4</strain>
    </source>
</reference>
<dbReference type="SUPFAM" id="SSF50156">
    <property type="entry name" value="PDZ domain-like"/>
    <property type="match status" value="1"/>
</dbReference>
<evidence type="ECO:0000256" key="1">
    <source>
        <dbReference type="SAM" id="MobiDB-lite"/>
    </source>
</evidence>